<evidence type="ECO:0000256" key="3">
    <source>
        <dbReference type="PROSITE-ProRule" id="PRU00339"/>
    </source>
</evidence>
<dbReference type="InterPro" id="IPR011990">
    <property type="entry name" value="TPR-like_helical_dom_sf"/>
</dbReference>
<evidence type="ECO:0000313" key="5">
    <source>
        <dbReference type="EMBL" id="CAE6763024.1"/>
    </source>
</evidence>
<dbReference type="PANTHER" id="PTHR45586">
    <property type="entry name" value="TPR REPEAT-CONTAINING PROTEIN PA4667"/>
    <property type="match status" value="1"/>
</dbReference>
<keyword evidence="2 3" id="KW-0802">TPR repeat</keyword>
<feature type="repeat" description="TPR" evidence="3">
    <location>
        <begin position="116"/>
        <end position="149"/>
    </location>
</feature>
<keyword evidence="5" id="KW-0378">Hydrolase</keyword>
<keyword evidence="4" id="KW-0732">Signal</keyword>
<evidence type="ECO:0000256" key="1">
    <source>
        <dbReference type="ARBA" id="ARBA00022737"/>
    </source>
</evidence>
<evidence type="ECO:0000313" key="6">
    <source>
        <dbReference type="Proteomes" id="UP000672526"/>
    </source>
</evidence>
<dbReference type="SUPFAM" id="SSF48452">
    <property type="entry name" value="TPR-like"/>
    <property type="match status" value="1"/>
</dbReference>
<feature type="signal peptide" evidence="4">
    <location>
        <begin position="1"/>
        <end position="26"/>
    </location>
</feature>
<reference evidence="5 6" key="1">
    <citation type="submission" date="2021-02" db="EMBL/GenBank/DDBJ databases">
        <authorList>
            <person name="Vanwijnsberghe S."/>
        </authorList>
    </citation>
    <scope>NUCLEOTIDE SEQUENCE [LARGE SCALE GENOMIC DNA]</scope>
    <source>
        <strain evidence="5 6">LMG 31837</strain>
    </source>
</reference>
<dbReference type="GO" id="GO:0008233">
    <property type="term" value="F:peptidase activity"/>
    <property type="evidence" value="ECO:0007669"/>
    <property type="project" value="UniProtKB-KW"/>
</dbReference>
<gene>
    <name evidence="5" type="primary">bepA_2</name>
    <name evidence="5" type="ORF">R69888_03497</name>
</gene>
<dbReference type="Proteomes" id="UP000672526">
    <property type="component" value="Unassembled WGS sequence"/>
</dbReference>
<dbReference type="PROSITE" id="PS51257">
    <property type="entry name" value="PROKAR_LIPOPROTEIN"/>
    <property type="match status" value="1"/>
</dbReference>
<keyword evidence="6" id="KW-1185">Reference proteome</keyword>
<protein>
    <submittedName>
        <fullName evidence="5">Beta-barrel assembly-enhancing protease</fullName>
        <ecNumber evidence="5">3.4.-.-</ecNumber>
    </submittedName>
</protein>
<dbReference type="GO" id="GO:0006508">
    <property type="term" value="P:proteolysis"/>
    <property type="evidence" value="ECO:0007669"/>
    <property type="project" value="UniProtKB-KW"/>
</dbReference>
<sequence length="290" mass="30556">MIMRHPLSLPGALRALCAPFAVVVLATGCASNHFVTAQPVAIPHATNARTDEHIAQSALEGGDAQLAVSLFEKMLQADPHSLTAQLGLGDAMYQIGDLARAGVLYAGVLAVAPEDPRAHLGLARVALRERRLDEAVSRYRELVAANPDNAMAAEGLGAALDLQGKHAQAQEVYRSTLRRHPEIEGLKADLGLSLILSGNPRAGANVLLDIASLPDAPLQARENLALAYGLLGNNEAARRILSPAMPSGSVEDNLRFYGELRERYRAQADDGARLAQAVPAVGVTSPGAPK</sequence>
<dbReference type="PROSITE" id="PS50005">
    <property type="entry name" value="TPR"/>
    <property type="match status" value="1"/>
</dbReference>
<keyword evidence="1" id="KW-0677">Repeat</keyword>
<dbReference type="RefSeq" id="WP_236066892.1">
    <property type="nucleotide sequence ID" value="NZ_CAJNBK010000009.1"/>
</dbReference>
<evidence type="ECO:0000256" key="4">
    <source>
        <dbReference type="SAM" id="SignalP"/>
    </source>
</evidence>
<dbReference type="EC" id="3.4.-.-" evidence="5"/>
<dbReference type="Gene3D" id="1.25.40.10">
    <property type="entry name" value="Tetratricopeptide repeat domain"/>
    <property type="match status" value="1"/>
</dbReference>
<keyword evidence="5" id="KW-0645">Protease</keyword>
<comment type="caution">
    <text evidence="5">The sequence shown here is derived from an EMBL/GenBank/DDBJ whole genome shotgun (WGS) entry which is preliminary data.</text>
</comment>
<dbReference type="InterPro" id="IPR051012">
    <property type="entry name" value="CellSynth/LPSAsmb/PSIAsmb"/>
</dbReference>
<evidence type="ECO:0000256" key="2">
    <source>
        <dbReference type="ARBA" id="ARBA00022803"/>
    </source>
</evidence>
<organism evidence="5 6">
    <name type="scientific">Paraburkholderia haematera</name>
    <dbReference type="NCBI Taxonomy" id="2793077"/>
    <lineage>
        <taxon>Bacteria</taxon>
        <taxon>Pseudomonadati</taxon>
        <taxon>Pseudomonadota</taxon>
        <taxon>Betaproteobacteria</taxon>
        <taxon>Burkholderiales</taxon>
        <taxon>Burkholderiaceae</taxon>
        <taxon>Paraburkholderia</taxon>
    </lineage>
</organism>
<accession>A0ABN7LVN8</accession>
<proteinExistence type="predicted"/>
<feature type="chain" id="PRO_5045985174" evidence="4">
    <location>
        <begin position="27"/>
        <end position="290"/>
    </location>
</feature>
<dbReference type="EMBL" id="CAJNBK010000009">
    <property type="protein sequence ID" value="CAE6763024.1"/>
    <property type="molecule type" value="Genomic_DNA"/>
</dbReference>
<dbReference type="Pfam" id="PF14559">
    <property type="entry name" value="TPR_19"/>
    <property type="match status" value="2"/>
</dbReference>
<dbReference type="SMART" id="SM00028">
    <property type="entry name" value="TPR"/>
    <property type="match status" value="2"/>
</dbReference>
<dbReference type="PANTHER" id="PTHR45586:SF1">
    <property type="entry name" value="LIPOPOLYSACCHARIDE ASSEMBLY PROTEIN B"/>
    <property type="match status" value="1"/>
</dbReference>
<name>A0ABN7LVN8_9BURK</name>
<dbReference type="InterPro" id="IPR019734">
    <property type="entry name" value="TPR_rpt"/>
</dbReference>